<feature type="domain" description="SpoVT-AbrB" evidence="8">
    <location>
        <begin position="7"/>
        <end position="57"/>
    </location>
</feature>
<dbReference type="RefSeq" id="WP_422920006.1">
    <property type="nucleotide sequence ID" value="NZ_JAMZEJ010000006.1"/>
</dbReference>
<dbReference type="HAMAP" id="MF_01008">
    <property type="entry name" value="MraZ"/>
    <property type="match status" value="1"/>
</dbReference>
<dbReference type="EMBL" id="JAMZEJ010000006">
    <property type="protein sequence ID" value="MCQ8241257.1"/>
    <property type="molecule type" value="Genomic_DNA"/>
</dbReference>
<dbReference type="SUPFAM" id="SSF89447">
    <property type="entry name" value="AbrB/MazE/MraZ-like"/>
    <property type="match status" value="1"/>
</dbReference>
<dbReference type="Proteomes" id="UP001524547">
    <property type="component" value="Unassembled WGS sequence"/>
</dbReference>
<keyword evidence="10" id="KW-1185">Reference proteome</keyword>
<keyword evidence="5 7" id="KW-0238">DNA-binding</keyword>
<evidence type="ECO:0000256" key="7">
    <source>
        <dbReference type="HAMAP-Rule" id="MF_01008"/>
    </source>
</evidence>
<evidence type="ECO:0000259" key="8">
    <source>
        <dbReference type="PROSITE" id="PS51740"/>
    </source>
</evidence>
<comment type="caution">
    <text evidence="9">The sequence shown here is derived from an EMBL/GenBank/DDBJ whole genome shotgun (WGS) entry which is preliminary data.</text>
</comment>
<dbReference type="PANTHER" id="PTHR34701">
    <property type="entry name" value="TRANSCRIPTIONAL REGULATOR MRAZ"/>
    <property type="match status" value="1"/>
</dbReference>
<proteinExistence type="inferred from homology"/>
<dbReference type="InterPro" id="IPR020603">
    <property type="entry name" value="MraZ_dom"/>
</dbReference>
<keyword evidence="2 7" id="KW-0963">Cytoplasm</keyword>
<dbReference type="InterPro" id="IPR035642">
    <property type="entry name" value="MraZ_N"/>
</dbReference>
<gene>
    <name evidence="7 9" type="primary">mraZ</name>
    <name evidence="9" type="ORF">NFI88_10435</name>
</gene>
<keyword evidence="6 7" id="KW-0804">Transcription</keyword>
<sequence length="157" mass="16909">MTVFLGTHQNRIDAKGRVSIPASFRATLRAKAQPDEPIAILRPSHKHPCIEAWPPAAFASLAAPLDRLDMFGEDHEDLAAAIYADAYPVEADKEGRIMLPQALAAHAGLTEAVAFMGVGHIFQIWEPAAAERRRVEARERARSVAIPAGRQAGGNAA</sequence>
<dbReference type="PANTHER" id="PTHR34701:SF1">
    <property type="entry name" value="TRANSCRIPTIONAL REGULATOR MRAZ"/>
    <property type="match status" value="1"/>
</dbReference>
<feature type="domain" description="SpoVT-AbrB" evidence="8">
    <location>
        <begin position="86"/>
        <end position="129"/>
    </location>
</feature>
<name>A0ABT1VZE7_9PROT</name>
<evidence type="ECO:0000256" key="1">
    <source>
        <dbReference type="ARBA" id="ARBA00013860"/>
    </source>
</evidence>
<dbReference type="CDD" id="cd16321">
    <property type="entry name" value="MraZ_C"/>
    <property type="match status" value="1"/>
</dbReference>
<evidence type="ECO:0000256" key="6">
    <source>
        <dbReference type="ARBA" id="ARBA00023163"/>
    </source>
</evidence>
<dbReference type="InterPro" id="IPR037914">
    <property type="entry name" value="SpoVT-AbrB_sf"/>
</dbReference>
<comment type="subunit">
    <text evidence="7">Forms oligomers.</text>
</comment>
<comment type="subcellular location">
    <subcellularLocation>
        <location evidence="7">Cytoplasm</location>
        <location evidence="7">Nucleoid</location>
    </subcellularLocation>
</comment>
<organism evidence="9 10">
    <name type="scientific">Rhizosaccharibacter radicis</name>
    <dbReference type="NCBI Taxonomy" id="2782605"/>
    <lineage>
        <taxon>Bacteria</taxon>
        <taxon>Pseudomonadati</taxon>
        <taxon>Pseudomonadota</taxon>
        <taxon>Alphaproteobacteria</taxon>
        <taxon>Acetobacterales</taxon>
        <taxon>Acetobacteraceae</taxon>
        <taxon>Rhizosaccharibacter</taxon>
    </lineage>
</organism>
<dbReference type="Gene3D" id="3.40.1550.20">
    <property type="entry name" value="Transcriptional regulator MraZ domain"/>
    <property type="match status" value="1"/>
</dbReference>
<dbReference type="PROSITE" id="PS51740">
    <property type="entry name" value="SPOVT_ABRB"/>
    <property type="match status" value="2"/>
</dbReference>
<evidence type="ECO:0000313" key="9">
    <source>
        <dbReference type="EMBL" id="MCQ8241257.1"/>
    </source>
</evidence>
<dbReference type="NCBIfam" id="NF001477">
    <property type="entry name" value="PRK00326.2-4"/>
    <property type="match status" value="1"/>
</dbReference>
<evidence type="ECO:0000256" key="2">
    <source>
        <dbReference type="ARBA" id="ARBA00022490"/>
    </source>
</evidence>
<dbReference type="InterPro" id="IPR003444">
    <property type="entry name" value="MraZ"/>
</dbReference>
<keyword evidence="4 7" id="KW-0805">Transcription regulation</keyword>
<evidence type="ECO:0000313" key="10">
    <source>
        <dbReference type="Proteomes" id="UP001524547"/>
    </source>
</evidence>
<dbReference type="CDD" id="cd16320">
    <property type="entry name" value="MraZ_N"/>
    <property type="match status" value="1"/>
</dbReference>
<dbReference type="Pfam" id="PF02381">
    <property type="entry name" value="MraZ"/>
    <property type="match status" value="2"/>
</dbReference>
<protein>
    <recommendedName>
        <fullName evidence="1 7">Transcriptional regulator MraZ</fullName>
    </recommendedName>
</protein>
<keyword evidence="3" id="KW-0677">Repeat</keyword>
<dbReference type="InterPro" id="IPR007159">
    <property type="entry name" value="SpoVT-AbrB_dom"/>
</dbReference>
<evidence type="ECO:0000256" key="4">
    <source>
        <dbReference type="ARBA" id="ARBA00023015"/>
    </source>
</evidence>
<evidence type="ECO:0000256" key="5">
    <source>
        <dbReference type="ARBA" id="ARBA00023125"/>
    </source>
</evidence>
<evidence type="ECO:0000256" key="3">
    <source>
        <dbReference type="ARBA" id="ARBA00022737"/>
    </source>
</evidence>
<dbReference type="InterPro" id="IPR035644">
    <property type="entry name" value="MraZ_C"/>
</dbReference>
<dbReference type="InterPro" id="IPR038619">
    <property type="entry name" value="MraZ_sf"/>
</dbReference>
<reference evidence="9 10" key="1">
    <citation type="submission" date="2022-06" db="EMBL/GenBank/DDBJ databases">
        <title>Rhizosaccharibacter gen. nov. sp. nov. KSS12, endophytic bacteria isolated from sugarcane.</title>
        <authorList>
            <person name="Pitiwittayakul N."/>
        </authorList>
    </citation>
    <scope>NUCLEOTIDE SEQUENCE [LARGE SCALE GENOMIC DNA]</scope>
    <source>
        <strain evidence="9 10">KSS12</strain>
    </source>
</reference>
<comment type="similarity">
    <text evidence="7">Belongs to the MraZ family.</text>
</comment>
<accession>A0ABT1VZE7</accession>